<evidence type="ECO:0000256" key="1">
    <source>
        <dbReference type="ARBA" id="ARBA00022649"/>
    </source>
</evidence>
<protein>
    <submittedName>
        <fullName evidence="2">Type II toxin-antitoxin system RelE/ParE family toxin</fullName>
    </submittedName>
</protein>
<dbReference type="EMBL" id="PIPL01000001">
    <property type="protein sequence ID" value="RUO25535.1"/>
    <property type="molecule type" value="Genomic_DNA"/>
</dbReference>
<name>A0A432W637_9GAMM</name>
<dbReference type="AlphaFoldDB" id="A0A432W637"/>
<dbReference type="Pfam" id="PF05016">
    <property type="entry name" value="ParE_toxin"/>
    <property type="match status" value="1"/>
</dbReference>
<dbReference type="Proteomes" id="UP000288293">
    <property type="component" value="Unassembled WGS sequence"/>
</dbReference>
<dbReference type="InterPro" id="IPR035093">
    <property type="entry name" value="RelE/ParE_toxin_dom_sf"/>
</dbReference>
<sequence>MFQLSVTPRANSDLTGIWLYPCEEWGAEQADKYLDQLAAGMKQLMSHPSLGTNYAHVLPGYRTRQAVHILRANVRRSSQEQSAGYMLRQVTHNR</sequence>
<gene>
    <name evidence="2" type="ORF">CWE09_02010</name>
</gene>
<reference evidence="2 3" key="1">
    <citation type="journal article" date="2011" name="Front. Microbiol.">
        <title>Genomic signatures of strain selection and enhancement in Bacillus atrophaeus var. globigii, a historical biowarfare simulant.</title>
        <authorList>
            <person name="Gibbons H.S."/>
            <person name="Broomall S.M."/>
            <person name="McNew L.A."/>
            <person name="Daligault H."/>
            <person name="Chapman C."/>
            <person name="Bruce D."/>
            <person name="Karavis M."/>
            <person name="Krepps M."/>
            <person name="McGregor P.A."/>
            <person name="Hong C."/>
            <person name="Park K.H."/>
            <person name="Akmal A."/>
            <person name="Feldman A."/>
            <person name="Lin J.S."/>
            <person name="Chang W.E."/>
            <person name="Higgs B.W."/>
            <person name="Demirev P."/>
            <person name="Lindquist J."/>
            <person name="Liem A."/>
            <person name="Fochler E."/>
            <person name="Read T.D."/>
            <person name="Tapia R."/>
            <person name="Johnson S."/>
            <person name="Bishop-Lilly K.A."/>
            <person name="Detter C."/>
            <person name="Han C."/>
            <person name="Sozhamannan S."/>
            <person name="Rosenzweig C.N."/>
            <person name="Skowronski E.W."/>
        </authorList>
    </citation>
    <scope>NUCLEOTIDE SEQUENCE [LARGE SCALE GENOMIC DNA]</scope>
    <source>
        <strain evidence="2 3">MLST1</strain>
    </source>
</reference>
<dbReference type="Gene3D" id="3.30.2310.20">
    <property type="entry name" value="RelE-like"/>
    <property type="match status" value="1"/>
</dbReference>
<proteinExistence type="predicted"/>
<dbReference type="OrthoDB" id="516834at2"/>
<accession>A0A432W637</accession>
<comment type="caution">
    <text evidence="2">The sequence shown here is derived from an EMBL/GenBank/DDBJ whole genome shotgun (WGS) entry which is preliminary data.</text>
</comment>
<keyword evidence="3" id="KW-1185">Reference proteome</keyword>
<organism evidence="2 3">
    <name type="scientific">Aliidiomarina minuta</name>
    <dbReference type="NCBI Taxonomy" id="880057"/>
    <lineage>
        <taxon>Bacteria</taxon>
        <taxon>Pseudomonadati</taxon>
        <taxon>Pseudomonadota</taxon>
        <taxon>Gammaproteobacteria</taxon>
        <taxon>Alteromonadales</taxon>
        <taxon>Idiomarinaceae</taxon>
        <taxon>Aliidiomarina</taxon>
    </lineage>
</organism>
<evidence type="ECO:0000313" key="3">
    <source>
        <dbReference type="Proteomes" id="UP000288293"/>
    </source>
</evidence>
<dbReference type="InterPro" id="IPR007712">
    <property type="entry name" value="RelE/ParE_toxin"/>
</dbReference>
<keyword evidence="1" id="KW-1277">Toxin-antitoxin system</keyword>
<evidence type="ECO:0000313" key="2">
    <source>
        <dbReference type="EMBL" id="RUO25535.1"/>
    </source>
</evidence>
<dbReference type="RefSeq" id="WP_126802234.1">
    <property type="nucleotide sequence ID" value="NZ_PIPL01000001.1"/>
</dbReference>